<name>A0A845BNI7_9NEIS</name>
<reference evidence="1 2" key="1">
    <citation type="submission" date="2019-12" db="EMBL/GenBank/DDBJ databases">
        <title>Neisseriaceae gen. nov. sp. Genome sequencing and assembly.</title>
        <authorList>
            <person name="Liu Z."/>
            <person name="Li A."/>
        </authorList>
    </citation>
    <scope>NUCLEOTIDE SEQUENCE [LARGE SCALE GENOMIC DNA]</scope>
    <source>
        <strain evidence="1 2">B2N2-7</strain>
    </source>
</reference>
<evidence type="ECO:0000313" key="2">
    <source>
        <dbReference type="Proteomes" id="UP000467214"/>
    </source>
</evidence>
<accession>A0A845BNI7</accession>
<dbReference type="EMBL" id="WSSB01000006">
    <property type="protein sequence ID" value="MXR36960.1"/>
    <property type="molecule type" value="Genomic_DNA"/>
</dbReference>
<dbReference type="RefSeq" id="WP_160796287.1">
    <property type="nucleotide sequence ID" value="NZ_WSSB01000006.1"/>
</dbReference>
<gene>
    <name evidence="1" type="ORF">GQF02_08245</name>
</gene>
<protein>
    <submittedName>
        <fullName evidence="1">Uncharacterized protein</fullName>
    </submittedName>
</protein>
<proteinExistence type="predicted"/>
<organism evidence="1 2">
    <name type="scientific">Craterilacuibacter sinensis</name>
    <dbReference type="NCBI Taxonomy" id="2686017"/>
    <lineage>
        <taxon>Bacteria</taxon>
        <taxon>Pseudomonadati</taxon>
        <taxon>Pseudomonadota</taxon>
        <taxon>Betaproteobacteria</taxon>
        <taxon>Neisseriales</taxon>
        <taxon>Neisseriaceae</taxon>
        <taxon>Craterilacuibacter</taxon>
    </lineage>
</organism>
<dbReference type="AlphaFoldDB" id="A0A845BNI7"/>
<sequence>MDQTVKLLGAALTQKGKYMIFLASNDAAASPMGARAIDDDAIRLLLPEAVSKREDAKELEARLHRAITGNKQQKVVKILLHLITVEQLKRIRVADIRRLPASLG</sequence>
<keyword evidence="2" id="KW-1185">Reference proteome</keyword>
<evidence type="ECO:0000313" key="1">
    <source>
        <dbReference type="EMBL" id="MXR36960.1"/>
    </source>
</evidence>
<comment type="caution">
    <text evidence="1">The sequence shown here is derived from an EMBL/GenBank/DDBJ whole genome shotgun (WGS) entry which is preliminary data.</text>
</comment>
<dbReference type="Proteomes" id="UP000467214">
    <property type="component" value="Unassembled WGS sequence"/>
</dbReference>